<comment type="catalytic activity">
    <reaction evidence="1">
        <text>L-glutamyl-[protein] + S-adenosyl-L-methionine = [protein]-L-glutamate 5-O-methyl ester + S-adenosyl-L-homocysteine</text>
        <dbReference type="Rhea" id="RHEA:24452"/>
        <dbReference type="Rhea" id="RHEA-COMP:10208"/>
        <dbReference type="Rhea" id="RHEA-COMP:10311"/>
        <dbReference type="ChEBI" id="CHEBI:29973"/>
        <dbReference type="ChEBI" id="CHEBI:57856"/>
        <dbReference type="ChEBI" id="CHEBI:59789"/>
        <dbReference type="ChEBI" id="CHEBI:82795"/>
        <dbReference type="EC" id="2.1.1.80"/>
    </reaction>
</comment>
<keyword evidence="4" id="KW-0808">Transferase</keyword>
<feature type="binding site" evidence="6">
    <location>
        <begin position="238"/>
        <end position="239"/>
    </location>
    <ligand>
        <name>S-adenosyl-L-methionine</name>
        <dbReference type="ChEBI" id="CHEBI:59789"/>
    </ligand>
</feature>
<dbReference type="Pfam" id="PF03705">
    <property type="entry name" value="CheR_N"/>
    <property type="match status" value="1"/>
</dbReference>
<feature type="binding site" evidence="6">
    <location>
        <position position="116"/>
    </location>
    <ligand>
        <name>S-adenosyl-L-methionine</name>
        <dbReference type="ChEBI" id="CHEBI:59789"/>
    </ligand>
</feature>
<feature type="binding site" evidence="6">
    <location>
        <position position="155"/>
    </location>
    <ligand>
        <name>S-adenosyl-L-methionine</name>
        <dbReference type="ChEBI" id="CHEBI:59789"/>
    </ligand>
</feature>
<dbReference type="PANTHER" id="PTHR24422">
    <property type="entry name" value="CHEMOTAXIS PROTEIN METHYLTRANSFERASE"/>
    <property type="match status" value="1"/>
</dbReference>
<dbReference type="SUPFAM" id="SSF53335">
    <property type="entry name" value="S-adenosyl-L-methionine-dependent methyltransferases"/>
    <property type="match status" value="1"/>
</dbReference>
<keyword evidence="9" id="KW-1185">Reference proteome</keyword>
<dbReference type="PANTHER" id="PTHR24422:SF19">
    <property type="entry name" value="CHEMOTAXIS PROTEIN METHYLTRANSFERASE"/>
    <property type="match status" value="1"/>
</dbReference>
<evidence type="ECO:0000256" key="5">
    <source>
        <dbReference type="ARBA" id="ARBA00022691"/>
    </source>
</evidence>
<dbReference type="KEGG" id="lto:RGQ30_10730"/>
<gene>
    <name evidence="8" type="ORF">RGQ30_10730</name>
</gene>
<evidence type="ECO:0000256" key="3">
    <source>
        <dbReference type="ARBA" id="ARBA00022603"/>
    </source>
</evidence>
<dbReference type="Gene3D" id="1.10.155.10">
    <property type="entry name" value="Chemotaxis receptor methyltransferase CheR, N-terminal domain"/>
    <property type="match status" value="1"/>
</dbReference>
<evidence type="ECO:0000313" key="9">
    <source>
        <dbReference type="Proteomes" id="UP001329151"/>
    </source>
</evidence>
<dbReference type="PROSITE" id="PS50123">
    <property type="entry name" value="CHER"/>
    <property type="match status" value="1"/>
</dbReference>
<protein>
    <recommendedName>
        <fullName evidence="2">protein-glutamate O-methyltransferase</fullName>
        <ecNumber evidence="2">2.1.1.80</ecNumber>
    </recommendedName>
</protein>
<dbReference type="AlphaFoldDB" id="A0AA86MHW9"/>
<keyword evidence="3" id="KW-0489">Methyltransferase</keyword>
<dbReference type="SUPFAM" id="SSF47757">
    <property type="entry name" value="Chemotaxis receptor methyltransferase CheR, N-terminal domain"/>
    <property type="match status" value="1"/>
</dbReference>
<dbReference type="EMBL" id="AP028947">
    <property type="protein sequence ID" value="BET25572.1"/>
    <property type="molecule type" value="Genomic_DNA"/>
</dbReference>
<evidence type="ECO:0000313" key="8">
    <source>
        <dbReference type="EMBL" id="BET25572.1"/>
    </source>
</evidence>
<evidence type="ECO:0000256" key="6">
    <source>
        <dbReference type="PIRSR" id="PIRSR000410-1"/>
    </source>
</evidence>
<dbReference type="Pfam" id="PF01739">
    <property type="entry name" value="CheR"/>
    <property type="match status" value="1"/>
</dbReference>
<feature type="binding site" evidence="6">
    <location>
        <position position="118"/>
    </location>
    <ligand>
        <name>S-adenosyl-L-methionine</name>
        <dbReference type="ChEBI" id="CHEBI:59789"/>
    </ligand>
</feature>
<feature type="binding site" evidence="6">
    <location>
        <position position="122"/>
    </location>
    <ligand>
        <name>S-adenosyl-L-methionine</name>
        <dbReference type="ChEBI" id="CHEBI:59789"/>
    </ligand>
</feature>
<dbReference type="InterPro" id="IPR022641">
    <property type="entry name" value="CheR_N"/>
</dbReference>
<dbReference type="PIRSF" id="PIRSF000410">
    <property type="entry name" value="CheR"/>
    <property type="match status" value="1"/>
</dbReference>
<evidence type="ECO:0000256" key="1">
    <source>
        <dbReference type="ARBA" id="ARBA00001541"/>
    </source>
</evidence>
<dbReference type="Gene3D" id="3.40.50.150">
    <property type="entry name" value="Vaccinia Virus protein VP39"/>
    <property type="match status" value="1"/>
</dbReference>
<keyword evidence="5 6" id="KW-0949">S-adenosyl-L-methionine</keyword>
<dbReference type="SMART" id="SM00138">
    <property type="entry name" value="MeTrc"/>
    <property type="match status" value="1"/>
</dbReference>
<sequence>MNKPDQKFEFSRVTPRNSLVAGASQAAATVNRALMNDDSSDREFEFNDKDFSRVRALILKIAGISLAPSKQSMVYSRLARRLRACNHSRFSTYLDALESNPGSPEWEHFTNSLTTNLTSFYREAHHFDLLKKQLQSLSRSSRIDLWCSAASTGEEPYTMAITAMEAFNSMTPPVRILATDIDTKVLDHAKKGVYRMDQVDKIPEDILRKYFLKGKGESEGLIRVRPEVQALLTFRKLNLMDNVWSLRPGFDAIFCRNVMIYFEKDVQMQILKRFAPLMNPNGLLYAGHSENFAMARDYFSLRGKTVYTVNTDKAAKTGPSGESQQHIITA</sequence>
<dbReference type="CDD" id="cd02440">
    <property type="entry name" value="AdoMet_MTases"/>
    <property type="match status" value="1"/>
</dbReference>
<evidence type="ECO:0000256" key="4">
    <source>
        <dbReference type="ARBA" id="ARBA00022679"/>
    </source>
</evidence>
<dbReference type="InterPro" id="IPR022642">
    <property type="entry name" value="CheR_C"/>
</dbReference>
<dbReference type="InterPro" id="IPR000780">
    <property type="entry name" value="CheR_MeTrfase"/>
</dbReference>
<dbReference type="InterPro" id="IPR050903">
    <property type="entry name" value="Bact_Chemotaxis_MeTrfase"/>
</dbReference>
<dbReference type="EC" id="2.1.1.80" evidence="2"/>
<evidence type="ECO:0000256" key="2">
    <source>
        <dbReference type="ARBA" id="ARBA00012534"/>
    </source>
</evidence>
<name>A0AA86MHW9_9BURK</name>
<feature type="binding site" evidence="6">
    <location>
        <position position="180"/>
    </location>
    <ligand>
        <name>S-adenosyl-L-methionine</name>
        <dbReference type="ChEBI" id="CHEBI:59789"/>
    </ligand>
</feature>
<reference evidence="8 9" key="1">
    <citation type="submission" date="2023-10" db="EMBL/GenBank/DDBJ databases">
        <title>Complete Genome Sequence of Limnobacter thiooxidans CS-K2T, Isolated from freshwater lake sediments in Bavaria, Germany.</title>
        <authorList>
            <person name="Naruki M."/>
            <person name="Watanabe A."/>
            <person name="Warashina T."/>
            <person name="Morita T."/>
            <person name="Arakawa K."/>
        </authorList>
    </citation>
    <scope>NUCLEOTIDE SEQUENCE [LARGE SCALE GENOMIC DNA]</scope>
    <source>
        <strain evidence="8 9">CS-K2</strain>
    </source>
</reference>
<dbReference type="InterPro" id="IPR026024">
    <property type="entry name" value="Chemotaxis_MeTrfase_CheR"/>
</dbReference>
<feature type="binding site" evidence="6">
    <location>
        <begin position="256"/>
        <end position="257"/>
    </location>
    <ligand>
        <name>S-adenosyl-L-methionine</name>
        <dbReference type="ChEBI" id="CHEBI:59789"/>
    </ligand>
</feature>
<dbReference type="GO" id="GO:0008983">
    <property type="term" value="F:protein-glutamate O-methyltransferase activity"/>
    <property type="evidence" value="ECO:0007669"/>
    <property type="project" value="UniProtKB-EC"/>
</dbReference>
<proteinExistence type="predicted"/>
<feature type="domain" description="CheR-type methyltransferase" evidence="7">
    <location>
        <begin position="39"/>
        <end position="312"/>
    </location>
</feature>
<dbReference type="GO" id="GO:0032259">
    <property type="term" value="P:methylation"/>
    <property type="evidence" value="ECO:0007669"/>
    <property type="project" value="UniProtKB-KW"/>
</dbReference>
<dbReference type="InterPro" id="IPR029063">
    <property type="entry name" value="SAM-dependent_MTases_sf"/>
</dbReference>
<accession>A0AA86MHW9</accession>
<dbReference type="InterPro" id="IPR036804">
    <property type="entry name" value="CheR_N_sf"/>
</dbReference>
<dbReference type="Proteomes" id="UP001329151">
    <property type="component" value="Chromosome"/>
</dbReference>
<organism evidence="8 9">
    <name type="scientific">Limnobacter thiooxidans</name>
    <dbReference type="NCBI Taxonomy" id="131080"/>
    <lineage>
        <taxon>Bacteria</taxon>
        <taxon>Pseudomonadati</taxon>
        <taxon>Pseudomonadota</taxon>
        <taxon>Betaproteobacteria</taxon>
        <taxon>Burkholderiales</taxon>
        <taxon>Burkholderiaceae</taxon>
        <taxon>Limnobacter</taxon>
    </lineage>
</organism>
<dbReference type="PRINTS" id="PR00996">
    <property type="entry name" value="CHERMTFRASE"/>
</dbReference>
<evidence type="ECO:0000259" key="7">
    <source>
        <dbReference type="PROSITE" id="PS50123"/>
    </source>
</evidence>